<comment type="caution">
    <text evidence="6">The sequence shown here is derived from an EMBL/GenBank/DDBJ whole genome shotgun (WGS) entry which is preliminary data.</text>
</comment>
<gene>
    <name evidence="6" type="ORF">ZA01_04535</name>
</gene>
<dbReference type="RefSeq" id="WP_147500793.1">
    <property type="nucleotide sequence ID" value="NZ_VOAW01000014.1"/>
</dbReference>
<dbReference type="Proteomes" id="UP000321614">
    <property type="component" value="Unassembled WGS sequence"/>
</dbReference>
<evidence type="ECO:0000256" key="2">
    <source>
        <dbReference type="ARBA" id="ARBA00023002"/>
    </source>
</evidence>
<dbReference type="Pfam" id="PF07731">
    <property type="entry name" value="Cu-oxidase_2"/>
    <property type="match status" value="1"/>
</dbReference>
<evidence type="ECO:0000259" key="5">
    <source>
        <dbReference type="Pfam" id="PF07732"/>
    </source>
</evidence>
<sequence>MDRRFFLKFNALNLISISGMYAMDKHDHHNMHEMHNMHNMHNMEHMHTAANSVDTSFISLEDPNIKLLDVKDFPSEQALTNLKLLKNTSKKKNFFRSSIEIKESQIELVKGKKTKCFTYNGSIPGPKIEVYEGDMVEILVKNNLKEPTTIHWHGLDIPPEQDGNPHDPIMPGREKIYRFKIPENSAGTYWYHPHPHYTTAKQVYKGLAGVFVVKAKKDALSHLKEQDWVISDLRLDENAQIPDNNLFDWLNGREGNLVLINGQLKPKITLGEAQRIRIYNFCAARYLNLRIKGAKFILVGTDGGLLEQSIELDELFLSPASRVEVLIKANKGEFKLESVYYDRDKMLVKEKPYTLMLADLKIEKTIENIPEKLHEFPPLKEATSFKEVVMSEDHMQMHGIDKKNDEEIKKSLASMFLINGKTFNINRIDLISKVGEVEEWTIKNNSHMDHPFHIHGTQFELISSKFKDKVTKAKFRALQDTINVRPGEELKLRMNQNFSGMRMFHCHILEHEDLGMMGILKIEDKN</sequence>
<dbReference type="InterPro" id="IPR002355">
    <property type="entry name" value="Cu_oxidase_Cu_BS"/>
</dbReference>
<dbReference type="CDD" id="cd13881">
    <property type="entry name" value="CuRO_2_McoC_like"/>
    <property type="match status" value="1"/>
</dbReference>
<proteinExistence type="predicted"/>
<evidence type="ECO:0000259" key="3">
    <source>
        <dbReference type="Pfam" id="PF00394"/>
    </source>
</evidence>
<dbReference type="Gene3D" id="2.60.40.420">
    <property type="entry name" value="Cupredoxins - blue copper proteins"/>
    <property type="match status" value="3"/>
</dbReference>
<dbReference type="InterPro" id="IPR008972">
    <property type="entry name" value="Cupredoxin"/>
</dbReference>
<keyword evidence="1" id="KW-0479">Metal-binding</keyword>
<dbReference type="CDD" id="cd13902">
    <property type="entry name" value="CuRO_3_McoC_like"/>
    <property type="match status" value="1"/>
</dbReference>
<accession>A0ABY3G468</accession>
<dbReference type="Pfam" id="PF00394">
    <property type="entry name" value="Cu-oxidase"/>
    <property type="match status" value="1"/>
</dbReference>
<evidence type="ECO:0000313" key="7">
    <source>
        <dbReference type="Proteomes" id="UP000321614"/>
    </source>
</evidence>
<feature type="domain" description="Plastocyanin-like" evidence="3">
    <location>
        <begin position="254"/>
        <end position="332"/>
    </location>
</feature>
<dbReference type="PROSITE" id="PS00080">
    <property type="entry name" value="MULTICOPPER_OXIDASE2"/>
    <property type="match status" value="1"/>
</dbReference>
<organism evidence="6 7">
    <name type="scientific">Campylobacter insulaenigrae</name>
    <dbReference type="NCBI Taxonomy" id="260714"/>
    <lineage>
        <taxon>Bacteria</taxon>
        <taxon>Pseudomonadati</taxon>
        <taxon>Campylobacterota</taxon>
        <taxon>Epsilonproteobacteria</taxon>
        <taxon>Campylobacterales</taxon>
        <taxon>Campylobacteraceae</taxon>
        <taxon>Campylobacter</taxon>
    </lineage>
</organism>
<keyword evidence="2" id="KW-0560">Oxidoreductase</keyword>
<dbReference type="InterPro" id="IPR001117">
    <property type="entry name" value="Cu-oxidase_2nd"/>
</dbReference>
<dbReference type="PANTHER" id="PTHR11709:SF2">
    <property type="entry name" value="MULTICOPPER OXIDASE LPR1"/>
    <property type="match status" value="1"/>
</dbReference>
<dbReference type="CDD" id="cd13855">
    <property type="entry name" value="CuRO_1_McoC_like"/>
    <property type="match status" value="1"/>
</dbReference>
<evidence type="ECO:0000259" key="4">
    <source>
        <dbReference type="Pfam" id="PF07731"/>
    </source>
</evidence>
<keyword evidence="7" id="KW-1185">Reference proteome</keyword>
<reference evidence="6 7" key="1">
    <citation type="submission" date="2019-07" db="EMBL/GenBank/DDBJ databases">
        <title>Rapid identification of Enteric Bacteria from Whole Genome Sequences (WGS) using Average Nucleotide Identity (ANI).</title>
        <authorList>
            <person name="Lane C."/>
        </authorList>
    </citation>
    <scope>NUCLEOTIDE SEQUENCE [LARGE SCALE GENOMIC DNA]</scope>
    <source>
        <strain evidence="6 7">2011D-8905</strain>
    </source>
</reference>
<name>A0ABY3G468_9BACT</name>
<dbReference type="Pfam" id="PF07732">
    <property type="entry name" value="Cu-oxidase_3"/>
    <property type="match status" value="1"/>
</dbReference>
<feature type="domain" description="Plastocyanin-like" evidence="4">
    <location>
        <begin position="407"/>
        <end position="524"/>
    </location>
</feature>
<feature type="domain" description="Plastocyanin-like" evidence="5">
    <location>
        <begin position="101"/>
        <end position="217"/>
    </location>
</feature>
<dbReference type="PANTHER" id="PTHR11709">
    <property type="entry name" value="MULTI-COPPER OXIDASE"/>
    <property type="match status" value="1"/>
</dbReference>
<dbReference type="InterPro" id="IPR045087">
    <property type="entry name" value="Cu-oxidase_fam"/>
</dbReference>
<protein>
    <submittedName>
        <fullName evidence="6">Multicopper oxidase family protein</fullName>
    </submittedName>
</protein>
<dbReference type="EMBL" id="VOAW01000014">
    <property type="protein sequence ID" value="TWO26071.1"/>
    <property type="molecule type" value="Genomic_DNA"/>
</dbReference>
<dbReference type="SUPFAM" id="SSF49503">
    <property type="entry name" value="Cupredoxins"/>
    <property type="match status" value="3"/>
</dbReference>
<dbReference type="InterPro" id="IPR011707">
    <property type="entry name" value="Cu-oxidase-like_N"/>
</dbReference>
<evidence type="ECO:0000256" key="1">
    <source>
        <dbReference type="ARBA" id="ARBA00022723"/>
    </source>
</evidence>
<evidence type="ECO:0000313" key="6">
    <source>
        <dbReference type="EMBL" id="TWO26071.1"/>
    </source>
</evidence>
<dbReference type="InterPro" id="IPR011706">
    <property type="entry name" value="Cu-oxidase_C"/>
</dbReference>